<proteinExistence type="predicted"/>
<organism evidence="1 2">
    <name type="scientific">Nostoc edaphicum CCNP1411</name>
    <dbReference type="NCBI Taxonomy" id="1472755"/>
    <lineage>
        <taxon>Bacteria</taxon>
        <taxon>Bacillati</taxon>
        <taxon>Cyanobacteriota</taxon>
        <taxon>Cyanophyceae</taxon>
        <taxon>Nostocales</taxon>
        <taxon>Nostocaceae</taxon>
        <taxon>Nostoc</taxon>
    </lineage>
</organism>
<dbReference type="KEGG" id="ned:HUN01_02025"/>
<dbReference type="RefSeq" id="WP_181927434.1">
    <property type="nucleotide sequence ID" value="NZ_CP054697.1"/>
</dbReference>
<dbReference type="AlphaFoldDB" id="A0A7D7L9T1"/>
<reference evidence="2" key="1">
    <citation type="submission" date="2020-06" db="EMBL/GenBank/DDBJ databases">
        <title>Nostoc edaphicum CCNP1411 genome.</title>
        <authorList>
            <person name="Fidor A."/>
            <person name="Grabski M."/>
            <person name="Gawor J."/>
            <person name="Gromadka R."/>
            <person name="Wegrzyn G."/>
            <person name="Mazur-Marzec H."/>
        </authorList>
    </citation>
    <scope>NUCLEOTIDE SEQUENCE [LARGE SCALE GENOMIC DNA]</scope>
    <source>
        <strain evidence="2">CCNP1411</strain>
        <plasmid evidence="2">pne_5</plasmid>
    </source>
</reference>
<evidence type="ECO:0000313" key="2">
    <source>
        <dbReference type="Proteomes" id="UP000514713"/>
    </source>
</evidence>
<evidence type="ECO:0000313" key="1">
    <source>
        <dbReference type="EMBL" id="QMS86410.1"/>
    </source>
</evidence>
<sequence>MKFEKYTLFELRALAVVLVRLTVAIAINQFTREGSSSLPKDVSKL</sequence>
<keyword evidence="1" id="KW-0614">Plasmid</keyword>
<name>A0A7D7L9T1_9NOSO</name>
<geneLocation type="plasmid" evidence="2">
    <name>pne_5</name>
</geneLocation>
<keyword evidence="2" id="KW-1185">Reference proteome</keyword>
<gene>
    <name evidence="1" type="ORF">HUN01_02025</name>
</gene>
<dbReference type="Proteomes" id="UP000514713">
    <property type="component" value="Plasmid pNe_5"/>
</dbReference>
<dbReference type="EMBL" id="CP054697">
    <property type="protein sequence ID" value="QMS86410.1"/>
    <property type="molecule type" value="Genomic_DNA"/>
</dbReference>
<protein>
    <submittedName>
        <fullName evidence="1">Uncharacterized protein</fullName>
    </submittedName>
</protein>
<accession>A0A7D7L9T1</accession>